<feature type="domain" description="UDENN" evidence="1">
    <location>
        <begin position="32"/>
        <end position="452"/>
    </location>
</feature>
<reference evidence="2 3" key="1">
    <citation type="journal article" date="2019" name="PLoS Negl. Trop. Dis.">
        <title>Whole genome sequencing of Entamoeba nuttalli reveals mammalian host-related molecular signatures and a novel octapeptide-repeat surface protein.</title>
        <authorList>
            <person name="Tanaka M."/>
            <person name="Makiuchi T."/>
            <person name="Komiyama T."/>
            <person name="Shiina T."/>
            <person name="Osaki K."/>
            <person name="Tachibana H."/>
        </authorList>
    </citation>
    <scope>NUCLEOTIDE SEQUENCE [LARGE SCALE GENOMIC DNA]</scope>
    <source>
        <strain evidence="2 3">P19-061405</strain>
    </source>
</reference>
<dbReference type="PROSITE" id="PS50211">
    <property type="entry name" value="DENN"/>
    <property type="match status" value="1"/>
</dbReference>
<dbReference type="Gene3D" id="3.40.50.11500">
    <property type="match status" value="1"/>
</dbReference>
<dbReference type="Pfam" id="PF02141">
    <property type="entry name" value="DENN"/>
    <property type="match status" value="1"/>
</dbReference>
<dbReference type="EMBL" id="BAAFRS010000304">
    <property type="protein sequence ID" value="GAB1226722.1"/>
    <property type="molecule type" value="Genomic_DNA"/>
</dbReference>
<dbReference type="InterPro" id="IPR001194">
    <property type="entry name" value="cDENN_dom"/>
</dbReference>
<dbReference type="InterPro" id="IPR043153">
    <property type="entry name" value="DENN_C"/>
</dbReference>
<gene>
    <name evidence="2" type="ORF">ENUP19_0304G0010</name>
</gene>
<dbReference type="SMART" id="SM00799">
    <property type="entry name" value="DENN"/>
    <property type="match status" value="1"/>
</dbReference>
<protein>
    <recommendedName>
        <fullName evidence="1">UDENN domain-containing protein</fullName>
    </recommendedName>
</protein>
<evidence type="ECO:0000259" key="1">
    <source>
        <dbReference type="PROSITE" id="PS50211"/>
    </source>
</evidence>
<organism evidence="2 3">
    <name type="scientific">Entamoeba nuttalli</name>
    <dbReference type="NCBI Taxonomy" id="412467"/>
    <lineage>
        <taxon>Eukaryota</taxon>
        <taxon>Amoebozoa</taxon>
        <taxon>Evosea</taxon>
        <taxon>Archamoebae</taxon>
        <taxon>Mastigamoebida</taxon>
        <taxon>Entamoebidae</taxon>
        <taxon>Entamoeba</taxon>
    </lineage>
</organism>
<dbReference type="InterPro" id="IPR037516">
    <property type="entry name" value="Tripartite_DENN"/>
</dbReference>
<dbReference type="PANTHER" id="PTHR13196:SF14">
    <property type="entry name" value="UDENN DOMAIN-CONTAINING PROTEIN"/>
    <property type="match status" value="1"/>
</dbReference>
<evidence type="ECO:0000313" key="3">
    <source>
        <dbReference type="Proteomes" id="UP001628156"/>
    </source>
</evidence>
<accession>A0ABQ0DV39</accession>
<sequence>MEHHSPIQQALNVAPGKVVESFSIWGLPSKFRVTKPFNFFRKVQTFPSQLLFKYPQEAIINEKIQEFIIPKGIELKIAENIETILNSPLGIHITFIPGDDPLFCICITRRELLQFPSDLVEETNMSSIYSSQPLETNRVYCIMTHCPDISVLSPIIKDLFALDFSLKDQWLKQFYLKTVPLIPTFKYQSSSERLLPILKSLNNLVATKPPIELIADHAIIRLFAVTKISGILSMISSLLLNVSVFLIGKNVSLVTDCVLALLPLIQPFQWEGVVLPYIPSHLYEFLESPIPSIYGTELPTEKVNVSAFVAPVEPLGIMDSIDRIFVNNEKMPLPIPYFEEVYLDLKRITNKYLSNVLILTTYEERINEIVKTNKSSEFAQEVLKSLKEHFFNKIIGRITIYCKQNGPIELKHFQETFPLSINDNTKQWYSEFIVSQHFSSWWLKNDMSNLHK</sequence>
<proteinExistence type="predicted"/>
<dbReference type="Proteomes" id="UP001628156">
    <property type="component" value="Unassembled WGS sequence"/>
</dbReference>
<dbReference type="InterPro" id="IPR040032">
    <property type="entry name" value="DENND1A/B/C"/>
</dbReference>
<comment type="caution">
    <text evidence="2">The sequence shown here is derived from an EMBL/GenBank/DDBJ whole genome shotgun (WGS) entry which is preliminary data.</text>
</comment>
<name>A0ABQ0DV39_9EUKA</name>
<evidence type="ECO:0000313" key="2">
    <source>
        <dbReference type="EMBL" id="GAB1226722.1"/>
    </source>
</evidence>
<dbReference type="PANTHER" id="PTHR13196">
    <property type="entry name" value="DENN DOMAIN-CONTAINING"/>
    <property type="match status" value="1"/>
</dbReference>
<keyword evidence="3" id="KW-1185">Reference proteome</keyword>